<keyword evidence="1" id="KW-0479">Metal-binding</keyword>
<dbReference type="Pfam" id="PF13499">
    <property type="entry name" value="EF-hand_7"/>
    <property type="match status" value="1"/>
</dbReference>
<dbReference type="PROSITE" id="PS50222">
    <property type="entry name" value="EF_HAND_2"/>
    <property type="match status" value="2"/>
</dbReference>
<dbReference type="SMART" id="SM00054">
    <property type="entry name" value="EFh"/>
    <property type="match status" value="3"/>
</dbReference>
<sequence length="149" mass="16220">MKYLVTLATASLALSLASCEKRDGFALADTDGNQSISYQEFDRFMLEAIYSSVDVDGDSKVTLEEYLASGSDATKEGFKKVDANGDGVITPEEAKAFWESQQTMKSLFKKIDTNGDGQLSQEEVKTFFDKAAKAEGKTDLEKLSNAASQ</sequence>
<dbReference type="RefSeq" id="WP_164361537.1">
    <property type="nucleotide sequence ID" value="NZ_CP066776.1"/>
</dbReference>
<dbReference type="EMBL" id="CP066776">
    <property type="protein sequence ID" value="QQL43682.1"/>
    <property type="molecule type" value="Genomic_DNA"/>
</dbReference>
<reference evidence="4 5" key="1">
    <citation type="submission" date="2020-12" db="EMBL/GenBank/DDBJ databases">
        <title>Sulforoseuscoccus oceanibium gen. nov., sp. nov., a representative of the phylum Verrucomicrobia with special cytoplasmic membrane, and proposal of Sulforoseuscoccusaceae fam. nov.</title>
        <authorList>
            <person name="Xi F."/>
        </authorList>
    </citation>
    <scope>NUCLEOTIDE SEQUENCE [LARGE SCALE GENOMIC DNA]</scope>
    <source>
        <strain evidence="4 5">T37</strain>
    </source>
</reference>
<dbReference type="PANTHER" id="PTHR10827">
    <property type="entry name" value="RETICULOCALBIN"/>
    <property type="match status" value="1"/>
</dbReference>
<evidence type="ECO:0000256" key="2">
    <source>
        <dbReference type="ARBA" id="ARBA00022737"/>
    </source>
</evidence>
<dbReference type="PROSITE" id="PS00018">
    <property type="entry name" value="EF_HAND_1"/>
    <property type="match status" value="2"/>
</dbReference>
<organism evidence="4 5">
    <name type="scientific">Sulfuriroseicoccus oceanibius</name>
    <dbReference type="NCBI Taxonomy" id="2707525"/>
    <lineage>
        <taxon>Bacteria</taxon>
        <taxon>Pseudomonadati</taxon>
        <taxon>Verrucomicrobiota</taxon>
        <taxon>Verrucomicrobiia</taxon>
        <taxon>Verrucomicrobiales</taxon>
        <taxon>Verrucomicrobiaceae</taxon>
        <taxon>Sulfuriroseicoccus</taxon>
    </lineage>
</organism>
<protein>
    <submittedName>
        <fullName evidence="4">EF-hand domain-containing protein</fullName>
    </submittedName>
</protein>
<keyword evidence="2" id="KW-0677">Repeat</keyword>
<dbReference type="GO" id="GO:0005509">
    <property type="term" value="F:calcium ion binding"/>
    <property type="evidence" value="ECO:0007669"/>
    <property type="project" value="InterPro"/>
</dbReference>
<evidence type="ECO:0000259" key="3">
    <source>
        <dbReference type="PROSITE" id="PS50222"/>
    </source>
</evidence>
<dbReference type="Gene3D" id="1.10.238.10">
    <property type="entry name" value="EF-hand"/>
    <property type="match status" value="3"/>
</dbReference>
<feature type="domain" description="EF-hand" evidence="3">
    <location>
        <begin position="99"/>
        <end position="134"/>
    </location>
</feature>
<dbReference type="SUPFAM" id="SSF47473">
    <property type="entry name" value="EF-hand"/>
    <property type="match status" value="1"/>
</dbReference>
<gene>
    <name evidence="4" type="ORF">G3M56_007145</name>
</gene>
<evidence type="ECO:0000256" key="1">
    <source>
        <dbReference type="ARBA" id="ARBA00022723"/>
    </source>
</evidence>
<dbReference type="KEGG" id="soa:G3M56_007145"/>
<dbReference type="CDD" id="cd00051">
    <property type="entry name" value="EFh"/>
    <property type="match status" value="1"/>
</dbReference>
<dbReference type="PROSITE" id="PS51257">
    <property type="entry name" value="PROKAR_LIPOPROTEIN"/>
    <property type="match status" value="1"/>
</dbReference>
<dbReference type="Proteomes" id="UP000475117">
    <property type="component" value="Chromosome"/>
</dbReference>
<proteinExistence type="predicted"/>
<evidence type="ECO:0000313" key="4">
    <source>
        <dbReference type="EMBL" id="QQL43682.1"/>
    </source>
</evidence>
<keyword evidence="5" id="KW-1185">Reference proteome</keyword>
<name>A0A6B3L7H2_9BACT</name>
<dbReference type="InterPro" id="IPR018247">
    <property type="entry name" value="EF_Hand_1_Ca_BS"/>
</dbReference>
<dbReference type="PANTHER" id="PTHR10827:SF98">
    <property type="entry name" value="45 KDA CALCIUM-BINDING PROTEIN"/>
    <property type="match status" value="1"/>
</dbReference>
<accession>A0A6B3L7H2</accession>
<dbReference type="InterPro" id="IPR011992">
    <property type="entry name" value="EF-hand-dom_pair"/>
</dbReference>
<evidence type="ECO:0000313" key="5">
    <source>
        <dbReference type="Proteomes" id="UP000475117"/>
    </source>
</evidence>
<dbReference type="InterPro" id="IPR002048">
    <property type="entry name" value="EF_hand_dom"/>
</dbReference>
<feature type="domain" description="EF-hand" evidence="3">
    <location>
        <begin position="25"/>
        <end position="51"/>
    </location>
</feature>
<dbReference type="AlphaFoldDB" id="A0A6B3L7H2"/>